<comment type="similarity">
    <text evidence="2">Belongs to the autoinducer-2 exporter (AI-2E) (TC 2.A.86) family.</text>
</comment>
<evidence type="ECO:0000256" key="7">
    <source>
        <dbReference type="ARBA" id="ARBA00023136"/>
    </source>
</evidence>
<dbReference type="GO" id="GO:0005886">
    <property type="term" value="C:plasma membrane"/>
    <property type="evidence" value="ECO:0007669"/>
    <property type="project" value="UniProtKB-SubCell"/>
</dbReference>
<feature type="transmembrane region" description="Helical" evidence="8">
    <location>
        <begin position="162"/>
        <end position="184"/>
    </location>
</feature>
<evidence type="ECO:0000256" key="1">
    <source>
        <dbReference type="ARBA" id="ARBA00004651"/>
    </source>
</evidence>
<evidence type="ECO:0000256" key="5">
    <source>
        <dbReference type="ARBA" id="ARBA00022692"/>
    </source>
</evidence>
<dbReference type="STRING" id="571933.SAMN05216362_1229"/>
<gene>
    <name evidence="9" type="ORF">SAMN05216362_1229</name>
</gene>
<name>A0A1H9I0B6_9BACI</name>
<feature type="transmembrane region" description="Helical" evidence="8">
    <location>
        <begin position="72"/>
        <end position="93"/>
    </location>
</feature>
<keyword evidence="10" id="KW-1185">Reference proteome</keyword>
<feature type="transmembrane region" description="Helical" evidence="8">
    <location>
        <begin position="246"/>
        <end position="267"/>
    </location>
</feature>
<keyword evidence="7 8" id="KW-0472">Membrane</keyword>
<keyword evidence="6 8" id="KW-1133">Transmembrane helix</keyword>
<keyword evidence="3" id="KW-0813">Transport</keyword>
<reference evidence="9 10" key="1">
    <citation type="submission" date="2016-10" db="EMBL/GenBank/DDBJ databases">
        <authorList>
            <person name="de Groot N.N."/>
        </authorList>
    </citation>
    <scope>NUCLEOTIDE SEQUENCE [LARGE SCALE GENOMIC DNA]</scope>
    <source>
        <strain evidence="9 10">DSM 21633</strain>
    </source>
</reference>
<evidence type="ECO:0000313" key="9">
    <source>
        <dbReference type="EMBL" id="SEQ67855.1"/>
    </source>
</evidence>
<dbReference type="AlphaFoldDB" id="A0A1H9I0B6"/>
<comment type="subcellular location">
    <subcellularLocation>
        <location evidence="1">Cell membrane</location>
        <topology evidence="1">Multi-pass membrane protein</topology>
    </subcellularLocation>
</comment>
<protein>
    <submittedName>
        <fullName evidence="9">Predicted PurR-regulated permease PerM</fullName>
    </submittedName>
</protein>
<dbReference type="EMBL" id="FOES01000022">
    <property type="protein sequence ID" value="SEQ67855.1"/>
    <property type="molecule type" value="Genomic_DNA"/>
</dbReference>
<evidence type="ECO:0000256" key="8">
    <source>
        <dbReference type="SAM" id="Phobius"/>
    </source>
</evidence>
<proteinExistence type="inferred from homology"/>
<keyword evidence="5 8" id="KW-0812">Transmembrane</keyword>
<keyword evidence="4" id="KW-1003">Cell membrane</keyword>
<evidence type="ECO:0000313" key="10">
    <source>
        <dbReference type="Proteomes" id="UP000199427"/>
    </source>
</evidence>
<evidence type="ECO:0000256" key="4">
    <source>
        <dbReference type="ARBA" id="ARBA00022475"/>
    </source>
</evidence>
<feature type="transmembrane region" description="Helical" evidence="8">
    <location>
        <begin position="273"/>
        <end position="294"/>
    </location>
</feature>
<feature type="transmembrane region" description="Helical" evidence="8">
    <location>
        <begin position="220"/>
        <end position="239"/>
    </location>
</feature>
<feature type="transmembrane region" description="Helical" evidence="8">
    <location>
        <begin position="12"/>
        <end position="29"/>
    </location>
</feature>
<dbReference type="PANTHER" id="PTHR21716:SF53">
    <property type="entry name" value="PERMEASE PERM-RELATED"/>
    <property type="match status" value="1"/>
</dbReference>
<dbReference type="Pfam" id="PF01594">
    <property type="entry name" value="AI-2E_transport"/>
    <property type="match status" value="1"/>
</dbReference>
<dbReference type="Proteomes" id="UP000199427">
    <property type="component" value="Unassembled WGS sequence"/>
</dbReference>
<accession>A0A1H9I0B6</accession>
<organism evidence="9 10">
    <name type="scientific">Piscibacillus halophilus</name>
    <dbReference type="NCBI Taxonomy" id="571933"/>
    <lineage>
        <taxon>Bacteria</taxon>
        <taxon>Bacillati</taxon>
        <taxon>Bacillota</taxon>
        <taxon>Bacilli</taxon>
        <taxon>Bacillales</taxon>
        <taxon>Bacillaceae</taxon>
        <taxon>Piscibacillus</taxon>
    </lineage>
</organism>
<dbReference type="PANTHER" id="PTHR21716">
    <property type="entry name" value="TRANSMEMBRANE PROTEIN"/>
    <property type="match status" value="1"/>
</dbReference>
<dbReference type="GO" id="GO:0055085">
    <property type="term" value="P:transmembrane transport"/>
    <property type="evidence" value="ECO:0007669"/>
    <property type="project" value="TreeGrafter"/>
</dbReference>
<evidence type="ECO:0000256" key="3">
    <source>
        <dbReference type="ARBA" id="ARBA00022448"/>
    </source>
</evidence>
<feature type="transmembrane region" description="Helical" evidence="8">
    <location>
        <begin position="36"/>
        <end position="57"/>
    </location>
</feature>
<evidence type="ECO:0000256" key="6">
    <source>
        <dbReference type="ARBA" id="ARBA00022989"/>
    </source>
</evidence>
<evidence type="ECO:0000256" key="2">
    <source>
        <dbReference type="ARBA" id="ARBA00009773"/>
    </source>
</evidence>
<sequence length="364" mass="41042">MKNVPHGKWFRFGYAIIIIMIIIFLSTKIQFIFEPLFVLFQTIFTPLIIAGILYYLTRPIVDLLDKKMPRSVAVLIVFLTGIGLIIGLTMLIYPELQRQIENFAEQVPNFINEANQFLITVQNSDWFARISPDQQAITEWLEGIEGRITEIATNIAGHITTYIGLLANIIIVLIVVPFVLFYLLKDGERLPKRILGFLPKKYQHEVGDILDEMDDALSNYIQGQIIVSICVGVLIYIGYLIIDLRFALILAFIALITNFIPFIGPWIGTAPGVIVGLFESPFQALLVVVVAVVVQQIESNLISPQVMGKKLNIHPITIIFLLLFAGKFGGIVAMIIAVPTYAVIKVIVSHIYRIIKLRNKEMFD</sequence>
<dbReference type="InterPro" id="IPR002549">
    <property type="entry name" value="AI-2E-like"/>
</dbReference>